<keyword evidence="2" id="KW-0813">Transport</keyword>
<evidence type="ECO:0000256" key="4">
    <source>
        <dbReference type="ARBA" id="ARBA00022764"/>
    </source>
</evidence>
<feature type="compositionally biased region" description="Basic and acidic residues" evidence="5">
    <location>
        <begin position="459"/>
        <end position="473"/>
    </location>
</feature>
<dbReference type="AlphaFoldDB" id="A0AAV9AF20"/>
<reference evidence="6" key="1">
    <citation type="journal article" date="2023" name="Nat. Commun.">
        <title>Diploid and tetraploid genomes of Acorus and the evolution of monocots.</title>
        <authorList>
            <person name="Ma L."/>
            <person name="Liu K.W."/>
            <person name="Li Z."/>
            <person name="Hsiao Y.Y."/>
            <person name="Qi Y."/>
            <person name="Fu T."/>
            <person name="Tang G.D."/>
            <person name="Zhang D."/>
            <person name="Sun W.H."/>
            <person name="Liu D.K."/>
            <person name="Li Y."/>
            <person name="Chen G.Z."/>
            <person name="Liu X.D."/>
            <person name="Liao X.Y."/>
            <person name="Jiang Y.T."/>
            <person name="Yu X."/>
            <person name="Hao Y."/>
            <person name="Huang J."/>
            <person name="Zhao X.W."/>
            <person name="Ke S."/>
            <person name="Chen Y.Y."/>
            <person name="Wu W.L."/>
            <person name="Hsu J.L."/>
            <person name="Lin Y.F."/>
            <person name="Huang M.D."/>
            <person name="Li C.Y."/>
            <person name="Huang L."/>
            <person name="Wang Z.W."/>
            <person name="Zhao X."/>
            <person name="Zhong W.Y."/>
            <person name="Peng D.H."/>
            <person name="Ahmad S."/>
            <person name="Lan S."/>
            <person name="Zhang J.S."/>
            <person name="Tsai W.C."/>
            <person name="Van de Peer Y."/>
            <person name="Liu Z.J."/>
        </authorList>
    </citation>
    <scope>NUCLEOTIDE SEQUENCE</scope>
    <source>
        <strain evidence="6">SCP</strain>
    </source>
</reference>
<dbReference type="PRINTS" id="PR00909">
    <property type="entry name" value="SPERMDNBNDNG"/>
</dbReference>
<sequence length="533" mass="59034">MSLLSHPCHHPLLNPTQTSSLPFRTQRLSQNQPFKLQWRISSSSLPPWSTSPPPPPTNPLKLHPSLLHIAAASAVFFVGLGGARACSPRRTPTLNVPKTVFVPLVIEDRLTEKTDLGSDAFEDNDVKSAFESWKSKTYALTVPLRIVSLRGSVPPSWIKDFAQAQGKRVKLNFDLRGSLESIFSDLSLASSKQTVDPKSVMAADLVTIGDSWLSSVISGGLVEPVEDAEGQDWFNSLSDKWKVRLRRNNKGEVDADGKIWGAPYRWGCMMIAYKKNKFKRHNLAPIEDWGDLWRPELAGKISMVDAPREIVGAVLKHMGASYNTKDINLDVAGGRTAVMESLAALQKQVRLFDSTYYLKAFGVGDVWVAVGWSSDVLPTAKRMSDVAVIVPKSGTSLWADIWAIPAATRFNTDRIGGRVRSPSPLIHQWIEFTLQSARASPFEKEVIPGAAPSAIDGPRPVKPEELTERKPKLDTNLSGGVPPSDILAKCEFLEPLSEKALDDYQWLISHMQKRSGGWIPSMIRAFKYAFQFR</sequence>
<name>A0AAV9AF20_ACOGR</name>
<dbReference type="SUPFAM" id="SSF53850">
    <property type="entry name" value="Periplasmic binding protein-like II"/>
    <property type="match status" value="1"/>
</dbReference>
<dbReference type="Pfam" id="PF13416">
    <property type="entry name" value="SBP_bac_8"/>
    <property type="match status" value="1"/>
</dbReference>
<evidence type="ECO:0000256" key="3">
    <source>
        <dbReference type="ARBA" id="ARBA00022729"/>
    </source>
</evidence>
<dbReference type="InterPro" id="IPR001188">
    <property type="entry name" value="Sperm_putr-bd"/>
</dbReference>
<organism evidence="6 7">
    <name type="scientific">Acorus gramineus</name>
    <name type="common">Dwarf sweet flag</name>
    <dbReference type="NCBI Taxonomy" id="55184"/>
    <lineage>
        <taxon>Eukaryota</taxon>
        <taxon>Viridiplantae</taxon>
        <taxon>Streptophyta</taxon>
        <taxon>Embryophyta</taxon>
        <taxon>Tracheophyta</taxon>
        <taxon>Spermatophyta</taxon>
        <taxon>Magnoliopsida</taxon>
        <taxon>Liliopsida</taxon>
        <taxon>Acoraceae</taxon>
        <taxon>Acorus</taxon>
    </lineage>
</organism>
<keyword evidence="3" id="KW-0732">Signal</keyword>
<comment type="caution">
    <text evidence="6">The sequence shown here is derived from an EMBL/GenBank/DDBJ whole genome shotgun (WGS) entry which is preliminary data.</text>
</comment>
<keyword evidence="7" id="KW-1185">Reference proteome</keyword>
<dbReference type="PANTHER" id="PTHR30222:SF17">
    <property type="entry name" value="SPERMIDINE_PUTRESCINE-BINDING PERIPLASMIC PROTEIN"/>
    <property type="match status" value="1"/>
</dbReference>
<evidence type="ECO:0000256" key="2">
    <source>
        <dbReference type="ARBA" id="ARBA00022448"/>
    </source>
</evidence>
<dbReference type="PANTHER" id="PTHR30222">
    <property type="entry name" value="SPERMIDINE/PUTRESCINE-BINDING PERIPLASMIC PROTEIN"/>
    <property type="match status" value="1"/>
</dbReference>
<evidence type="ECO:0000313" key="6">
    <source>
        <dbReference type="EMBL" id="KAK1262728.1"/>
    </source>
</evidence>
<dbReference type="InterPro" id="IPR006059">
    <property type="entry name" value="SBP"/>
</dbReference>
<proteinExistence type="predicted"/>
<dbReference type="GO" id="GO:0019808">
    <property type="term" value="F:polyamine binding"/>
    <property type="evidence" value="ECO:0007669"/>
    <property type="project" value="InterPro"/>
</dbReference>
<dbReference type="EMBL" id="JAUJYN010000010">
    <property type="protein sequence ID" value="KAK1262728.1"/>
    <property type="molecule type" value="Genomic_DNA"/>
</dbReference>
<comment type="subcellular location">
    <subcellularLocation>
        <location evidence="1">Periplasm</location>
    </subcellularLocation>
</comment>
<gene>
    <name evidence="6" type="ORF">QJS04_geneDACA008963</name>
</gene>
<keyword evidence="4" id="KW-0574">Periplasm</keyword>
<evidence type="ECO:0000256" key="1">
    <source>
        <dbReference type="ARBA" id="ARBA00004418"/>
    </source>
</evidence>
<reference evidence="6" key="2">
    <citation type="submission" date="2023-06" db="EMBL/GenBank/DDBJ databases">
        <authorList>
            <person name="Ma L."/>
            <person name="Liu K.-W."/>
            <person name="Li Z."/>
            <person name="Hsiao Y.-Y."/>
            <person name="Qi Y."/>
            <person name="Fu T."/>
            <person name="Tang G."/>
            <person name="Zhang D."/>
            <person name="Sun W.-H."/>
            <person name="Liu D.-K."/>
            <person name="Li Y."/>
            <person name="Chen G.-Z."/>
            <person name="Liu X.-D."/>
            <person name="Liao X.-Y."/>
            <person name="Jiang Y.-T."/>
            <person name="Yu X."/>
            <person name="Hao Y."/>
            <person name="Huang J."/>
            <person name="Zhao X.-W."/>
            <person name="Ke S."/>
            <person name="Chen Y.-Y."/>
            <person name="Wu W.-L."/>
            <person name="Hsu J.-L."/>
            <person name="Lin Y.-F."/>
            <person name="Huang M.-D."/>
            <person name="Li C.-Y."/>
            <person name="Huang L."/>
            <person name="Wang Z.-W."/>
            <person name="Zhao X."/>
            <person name="Zhong W.-Y."/>
            <person name="Peng D.-H."/>
            <person name="Ahmad S."/>
            <person name="Lan S."/>
            <person name="Zhang J.-S."/>
            <person name="Tsai W.-C."/>
            <person name="Van De Peer Y."/>
            <person name="Liu Z.-J."/>
        </authorList>
    </citation>
    <scope>NUCLEOTIDE SEQUENCE</scope>
    <source>
        <strain evidence="6">SCP</strain>
        <tissue evidence="6">Leaves</tissue>
    </source>
</reference>
<protein>
    <submittedName>
        <fullName evidence="6">Uncharacterized protein</fullName>
    </submittedName>
</protein>
<evidence type="ECO:0000256" key="5">
    <source>
        <dbReference type="SAM" id="MobiDB-lite"/>
    </source>
</evidence>
<dbReference type="Gene3D" id="3.40.190.10">
    <property type="entry name" value="Periplasmic binding protein-like II"/>
    <property type="match status" value="2"/>
</dbReference>
<dbReference type="GO" id="GO:0015846">
    <property type="term" value="P:polyamine transport"/>
    <property type="evidence" value="ECO:0007669"/>
    <property type="project" value="InterPro"/>
</dbReference>
<dbReference type="CDD" id="cd13661">
    <property type="entry name" value="PBP2_PotD_PotF_like_1"/>
    <property type="match status" value="1"/>
</dbReference>
<accession>A0AAV9AF20</accession>
<evidence type="ECO:0000313" key="7">
    <source>
        <dbReference type="Proteomes" id="UP001179952"/>
    </source>
</evidence>
<feature type="region of interest" description="Disordered" evidence="5">
    <location>
        <begin position="452"/>
        <end position="480"/>
    </location>
</feature>
<dbReference type="Proteomes" id="UP001179952">
    <property type="component" value="Unassembled WGS sequence"/>
</dbReference>